<dbReference type="InterPro" id="IPR045122">
    <property type="entry name" value="Csc1-like"/>
</dbReference>
<keyword evidence="1" id="KW-0472">Membrane</keyword>
<reference evidence="2 3" key="1">
    <citation type="submission" date="2024-10" db="EMBL/GenBank/DDBJ databases">
        <title>Updated reference genomes for cyclostephanoid diatoms.</title>
        <authorList>
            <person name="Roberts W.R."/>
            <person name="Alverson A.J."/>
        </authorList>
    </citation>
    <scope>NUCLEOTIDE SEQUENCE [LARGE SCALE GENOMIC DNA]</scope>
    <source>
        <strain evidence="2 3">AJA010-31</strain>
    </source>
</reference>
<feature type="transmembrane region" description="Helical" evidence="1">
    <location>
        <begin position="659"/>
        <end position="680"/>
    </location>
</feature>
<feature type="transmembrane region" description="Helical" evidence="1">
    <location>
        <begin position="597"/>
        <end position="616"/>
    </location>
</feature>
<accession>A0ABD3NIL7</accession>
<keyword evidence="1" id="KW-0812">Transmembrane</keyword>
<evidence type="ECO:0000256" key="1">
    <source>
        <dbReference type="SAM" id="Phobius"/>
    </source>
</evidence>
<keyword evidence="1" id="KW-1133">Transmembrane helix</keyword>
<proteinExistence type="predicted"/>
<name>A0ABD3NIL7_9STRA</name>
<evidence type="ECO:0000313" key="2">
    <source>
        <dbReference type="EMBL" id="KAL3775788.1"/>
    </source>
</evidence>
<comment type="caution">
    <text evidence="2">The sequence shown here is derived from an EMBL/GenBank/DDBJ whole genome shotgun (WGS) entry which is preliminary data.</text>
</comment>
<dbReference type="PANTHER" id="PTHR13018">
    <property type="entry name" value="PROBABLE MEMBRANE PROTEIN DUF221-RELATED"/>
    <property type="match status" value="1"/>
</dbReference>
<organism evidence="2 3">
    <name type="scientific">Cyclotella atomus</name>
    <dbReference type="NCBI Taxonomy" id="382360"/>
    <lineage>
        <taxon>Eukaryota</taxon>
        <taxon>Sar</taxon>
        <taxon>Stramenopiles</taxon>
        <taxon>Ochrophyta</taxon>
        <taxon>Bacillariophyta</taxon>
        <taxon>Coscinodiscophyceae</taxon>
        <taxon>Thalassiosirophycidae</taxon>
        <taxon>Stephanodiscales</taxon>
        <taxon>Stephanodiscaceae</taxon>
        <taxon>Cyclotella</taxon>
    </lineage>
</organism>
<keyword evidence="3" id="KW-1185">Reference proteome</keyword>
<feature type="transmembrane region" description="Helical" evidence="1">
    <location>
        <begin position="753"/>
        <end position="781"/>
    </location>
</feature>
<feature type="transmembrane region" description="Helical" evidence="1">
    <location>
        <begin position="359"/>
        <end position="384"/>
    </location>
</feature>
<dbReference type="AlphaFoldDB" id="A0ABD3NIL7"/>
<feature type="transmembrane region" description="Helical" evidence="1">
    <location>
        <begin position="914"/>
        <end position="934"/>
    </location>
</feature>
<evidence type="ECO:0008006" key="4">
    <source>
        <dbReference type="Google" id="ProtNLM"/>
    </source>
</evidence>
<dbReference type="PANTHER" id="PTHR13018:SF5">
    <property type="entry name" value="RE44586P"/>
    <property type="match status" value="1"/>
</dbReference>
<sequence>MTSGHIYGPKSLMKGGLYQSSSRDSWRVAVSSSDEISAITNDNEFGEQNPAVLCQNPSTESWRVAISSDKISGVINENEANGSNGATERDVFNGVDENEVSAVSECSTKSTIDFLQDEKRDMTFGRRIALSLMNKKWYNPRANENLDEKNEVGLRRTSSTYSSSSKIDDFDAMMNNASPNLEKAWAFYEHVSLYRYLVPADEIGKKTSVFTRVWNVLSGKTKLERAEPGEDDDPTKLYHPLLTPHSQLGDFGLGIGLYFSTLRAITIITLLAGLVSTYNIMYFSSDKYQPEEYTHAISTLERGSAICRNTAWVPCTDCVCADEGNLTVAQGAFPSDRCARDPNRPELTFVLRNLCDGTAWQLAACNYGALMLVFVAVFLLGFYLKSHEVQFDLDEQTAQDYSIKISNPPKDAINPDEWHNFFKENLDAHATVVTVAVDNDMLVKTLVERRERLRRINNMQEAGASMKLLDLARVSAEIERNRNFFARLVATIVPGIPEQLARVVALNTKVEGFAQLGHSVTNIFVTFETEKDQRKVLSALTVSTVSSSRNDTKALSDAKFLFRGKHVLMVKEADEPNTIRWQDLNAGTYQKIKERTFTFICTAVAIVLVAVIVNLANEASPVGAAFTISAFNTIFPMMAKMLTDLESHPSESSKQSSLYFKICFFRWVSTSVVIALITPFTNTLTNRTGLITQVYALFFADIVTTNALQLLDIFGHINKHILAPRAATQDAMNLLFQGSPYELAERYTDMTKILFLCLWYSSIFPAAFFLCFFSLGIKYYVDRFSLMRTWKRAPQLGNSISRSSRRVFFPLAIVAQAILSSYYWSGFPYDNICPNESIDEEYVSSFNLVPVEKGSYAAATSVTYTNNDVTYHYCNMDMMKIGGGFTFPFVPTVSSEQTQPMEWMSDEQIISTTYYGWTAVAIMSLVVVVFLYRAKNKVADRYRRAYKSVGDDQGIAFSTVASRSAYLPQVTSKLFAYPLIACNTDNIDEELYDWEDPDRDFRFYDLTKDAKKLLKSILKEEEPPGFSRVKHYPPEKM</sequence>
<dbReference type="EMBL" id="JALLPJ020001135">
    <property type="protein sequence ID" value="KAL3775788.1"/>
    <property type="molecule type" value="Genomic_DNA"/>
</dbReference>
<feature type="transmembrane region" description="Helical" evidence="1">
    <location>
        <begin position="622"/>
        <end position="639"/>
    </location>
</feature>
<protein>
    <recommendedName>
        <fullName evidence="4">CSC1/OSCA1-like cytosolic domain-containing protein</fullName>
    </recommendedName>
</protein>
<evidence type="ECO:0000313" key="3">
    <source>
        <dbReference type="Proteomes" id="UP001530400"/>
    </source>
</evidence>
<dbReference type="Proteomes" id="UP001530400">
    <property type="component" value="Unassembled WGS sequence"/>
</dbReference>
<gene>
    <name evidence="2" type="ORF">ACHAWO_003118</name>
</gene>